<evidence type="ECO:0000259" key="10">
    <source>
        <dbReference type="Pfam" id="PF12842"/>
    </source>
</evidence>
<keyword evidence="4" id="KW-0804">Transcription</keyword>
<evidence type="ECO:0000256" key="8">
    <source>
        <dbReference type="SAM" id="MobiDB-lite"/>
    </source>
</evidence>
<dbReference type="PANTHER" id="PTHR13162:SF8">
    <property type="entry name" value="CCR4-NOT TRANSCRIPTION COMPLEX SUBUNIT 1"/>
    <property type="match status" value="1"/>
</dbReference>
<dbReference type="InterPro" id="IPR024557">
    <property type="entry name" value="CNOT1_dom_4"/>
</dbReference>
<feature type="compositionally biased region" description="Low complexity" evidence="8">
    <location>
        <begin position="985"/>
        <end position="994"/>
    </location>
</feature>
<keyword evidence="5" id="KW-0539">Nucleus</keyword>
<keyword evidence="16" id="KW-1185">Reference proteome</keyword>
<dbReference type="GeneID" id="37025425"/>
<dbReference type="STRING" id="1569628.A0A316URT2"/>
<sequence>MNNQPAAPPDGGGGTGSAVLGAALNALRPTSNEPLSPKQLSIFLQQLINDGDGADAPVLGRTQRRTLVASAAERVGSEAFSRALIEALANFRIKKSLPGFLADLGPTGISNVETVRAIFARFGLTESSPPDEHAVAHLFAGLLAVSPDDLGRDNVTNWSLLVRAISTFRPVTWPRAIRALDDLEGFRPLANADWSGFAAALLASSYDAPSTPQAPAVTGLWGPWNQKILQLTILSGLLGLDADTFSFAAVPGRRVVTSADVQRASTTIRQSVAACERATWNSLDLVETLALLAADQQPDVKQGVTHLLERFIKEAPELLLIGLVQIPEPWNPIHMELSQKLMSMFLSSAPGHQLVFHISYQTNRTFVLQSLVRSYLNNPANVTRIVDVAQDLKALPALLEARADPAKPFFFALDVAALASRREILNADLFLERLIHEHGTTFMRATLDFLSEKLKEELALQEQDASQQQQQQFVAPSVQTVATFLRRLRTHGESMSAEDIEAFKMVRNLALQLHPRLLPIRASESQEPGMEVASFAQEIHEECDETFGRMYKQELSVEDVVAILQRLKNSERTQDTELFACMVHTLFDEQRYIKSYPPTELRLTAHLFGDLIQHSLIDYVALGIAIRGCLDALRTQPGSPMFEFGLEALKRFQGRLQDWPQLAQALQALPPHSEVTAILNRAAQAPVTAEAVATTDSNGANRPAFTAVDPGAEPFGSEEQVEPDEEASDKVLFAINNLSPSNLEGKLADVRPVLTARIFRWFAHYLTLERCQLEPNFHGLYLRFLQAVGDAKLDAYVLRETLALAQRLINSESTVSTLQSRKALQNIGSWLGLITLARDRPIRFKNIDFKLLLIEGYDSGRLIVAVPFVAKVLEQCSKSRVFKLPNPWLNAVLRVLAELYQLPELKLNLRFEIEVLCKSLGVDLKDIQPSSIIRSRELLPPPQAQQPHLALQQQQQAIEGAPPTSEMERLALGARDQRRPPPQQQPSEQAMQAAGAYTESLSQMLQNLPHYIQINPQLALFQNSAIKRLVYVAIDRAIREIVAPVVERSVTIASISTRELVTKDFAMEGDENKMRDAAHQMAANLAGSLALVTCKEPLRASMVGNARTLFLQSGFTEQTFPEPAVIGIMQDNLELACSVIEKAAMDKAMPEVDDGLANAYSSRREHRQRGRGFFWDAGALTTSQYAATLPEGLRLKHEGLQPQQLRVYQDFGNFARTPSMGGGEDERHAAAAAVAAAASAASGTGGPEAITDGAYEEGGALTAQQSLDKFNQCVVEIEQLLAQAGPDEGITTLPQGHELRDVVRQVPVIASQSMNRDEAALAFSQKVVQLLFKSETGLARDVYVILLERLCEVSIKVAKEVTAWLVYAEDERKFNVPVTVSLVRAGLMNIAETDVQLTKLIMRDFKPAMVDFAAKLALECLRDPPCATRGQLSNIIEALERAAQQGKATATATQFLEELDGLKGTKADVGNAALREQLSFCFAEWVRLFQHSPNAEKSFIDFVTQLQAQGILKGEEISSMFIRVCTEVGVDSYIKQKAAGGSLATGIFSPVDAFSKMVVLMIKYHSDPAGVNHDQAKVHYLTKILSIVVLVLAQSHEELGPHFQQKPFFRFFSTLLHDLHVAESSLQTTYQQSLLAISNTLNTLQPSFFPGFTFSWMSLISHRLFMPKLLANRQHGWAAFHRLFCSLLRFLGPILRKAELQDTSRSLYRGTLRIFLVLLHDFPDFLAAYHHSLCDLVPYTCTQMRNLVLSAFPRDRRLPDPFAPNLKIDRLPEVSSPPLVLSDYEGALPAELKSALALWGQSRSPSSFPASLKDVLLRSGSGDEQEMGDGSWEPRYDVPMVNALVLTSAINTLEKGGSNALTGSPENDATLALLRGLILTLDPEGIYLVLSACANQLRYPSSHSAYFSLAILHIFGHAETTDEVRGQVLRVLLERIVVTRPHPWALLMSVFELLRGNAQGRCQMPPGMPNEIEGLLDHIRGGLGGSAAIGVAGAGGDAVTSSPAPGHAQAQA</sequence>
<dbReference type="GO" id="GO:0060090">
    <property type="term" value="F:molecular adaptor activity"/>
    <property type="evidence" value="ECO:0007669"/>
    <property type="project" value="TreeGrafter"/>
</dbReference>
<evidence type="ECO:0000256" key="4">
    <source>
        <dbReference type="ARBA" id="ARBA00023163"/>
    </source>
</evidence>
<dbReference type="InterPro" id="IPR055454">
    <property type="entry name" value="CNOT1-like_NOT1_connector"/>
</dbReference>
<keyword evidence="2" id="KW-0678">Repressor</keyword>
<feature type="domain" description="CCR4-Not complex component Not1 C-terminal" evidence="9">
    <location>
        <begin position="1616"/>
        <end position="1957"/>
    </location>
</feature>
<dbReference type="InterPro" id="IPR040398">
    <property type="entry name" value="Not1"/>
</dbReference>
<evidence type="ECO:0000256" key="1">
    <source>
        <dbReference type="ARBA" id="ARBA00004123"/>
    </source>
</evidence>
<feature type="domain" description="CCR4-NOT transcription complex subunit 1 HEAT repeat" evidence="13">
    <location>
        <begin position="336"/>
        <end position="488"/>
    </location>
</feature>
<feature type="region of interest" description="Disordered" evidence="8">
    <location>
        <begin position="944"/>
        <end position="965"/>
    </location>
</feature>
<dbReference type="PANTHER" id="PTHR13162">
    <property type="entry name" value="CCR4-NOT TRANSCRIPTION COMPLEX"/>
    <property type="match status" value="1"/>
</dbReference>
<feature type="domain" description="CCR4-NOT transcription complex subunit 1" evidence="10">
    <location>
        <begin position="1025"/>
        <end position="1167"/>
    </location>
</feature>
<dbReference type="Pfam" id="PF04054">
    <property type="entry name" value="Not1"/>
    <property type="match status" value="1"/>
</dbReference>
<proteinExistence type="predicted"/>
<dbReference type="EMBL" id="KZ819666">
    <property type="protein sequence ID" value="PWN28002.1"/>
    <property type="molecule type" value="Genomic_DNA"/>
</dbReference>
<evidence type="ECO:0000259" key="9">
    <source>
        <dbReference type="Pfam" id="PF04054"/>
    </source>
</evidence>
<dbReference type="Gene3D" id="1.25.40.840">
    <property type="entry name" value="CCR4-NOT transcription complex subunit 1 TTP binding domain"/>
    <property type="match status" value="1"/>
</dbReference>
<name>A0A316URT2_9BASI</name>
<evidence type="ECO:0000256" key="5">
    <source>
        <dbReference type="ARBA" id="ARBA00023242"/>
    </source>
</evidence>
<dbReference type="RefSeq" id="XP_025362614.1">
    <property type="nucleotide sequence ID" value="XM_025503602.1"/>
</dbReference>
<dbReference type="Gene3D" id="1.25.40.800">
    <property type="match status" value="1"/>
</dbReference>
<dbReference type="OrthoDB" id="1933107at2759"/>
<evidence type="ECO:0000256" key="3">
    <source>
        <dbReference type="ARBA" id="ARBA00023015"/>
    </source>
</evidence>
<dbReference type="GO" id="GO:0030015">
    <property type="term" value="C:CCR4-NOT core complex"/>
    <property type="evidence" value="ECO:0007669"/>
    <property type="project" value="InterPro"/>
</dbReference>
<reference evidence="15 16" key="1">
    <citation type="journal article" date="2018" name="Mol. Biol. Evol.">
        <title>Broad Genomic Sampling Reveals a Smut Pathogenic Ancestry of the Fungal Clade Ustilaginomycotina.</title>
        <authorList>
            <person name="Kijpornyongpan T."/>
            <person name="Mondo S.J."/>
            <person name="Barry K."/>
            <person name="Sandor L."/>
            <person name="Lee J."/>
            <person name="Lipzen A."/>
            <person name="Pangilinan J."/>
            <person name="LaButti K."/>
            <person name="Hainaut M."/>
            <person name="Henrissat B."/>
            <person name="Grigoriev I.V."/>
            <person name="Spatafora J.W."/>
            <person name="Aime M.C."/>
        </authorList>
    </citation>
    <scope>NUCLEOTIDE SEQUENCE [LARGE SCALE GENOMIC DNA]</scope>
    <source>
        <strain evidence="15 16">MCA 5214</strain>
    </source>
</reference>
<feature type="domain" description="CCR4-NOT transcription complex subunit 1 CAF1-binding" evidence="11">
    <location>
        <begin position="720"/>
        <end position="937"/>
    </location>
</feature>
<dbReference type="Gene3D" id="1.25.40.790">
    <property type="match status" value="1"/>
</dbReference>
<dbReference type="InterPro" id="IPR032191">
    <property type="entry name" value="CNOT1_CAF1_bind"/>
</dbReference>
<dbReference type="InterPro" id="IPR032193">
    <property type="entry name" value="CNOT1_TTP_bind"/>
</dbReference>
<dbReference type="InterPro" id="IPR038535">
    <property type="entry name" value="CNOT1_TTP_bind_sf"/>
</dbReference>
<evidence type="ECO:0000256" key="6">
    <source>
        <dbReference type="ARBA" id="ARBA00059181"/>
    </source>
</evidence>
<evidence type="ECO:0000256" key="7">
    <source>
        <dbReference type="ARBA" id="ARBA00074459"/>
    </source>
</evidence>
<organism evidence="15 16">
    <name type="scientific">Jaminaea rosea</name>
    <dbReference type="NCBI Taxonomy" id="1569628"/>
    <lineage>
        <taxon>Eukaryota</taxon>
        <taxon>Fungi</taxon>
        <taxon>Dikarya</taxon>
        <taxon>Basidiomycota</taxon>
        <taxon>Ustilaginomycotina</taxon>
        <taxon>Exobasidiomycetes</taxon>
        <taxon>Microstromatales</taxon>
        <taxon>Microstromatales incertae sedis</taxon>
        <taxon>Jaminaea</taxon>
    </lineage>
</organism>
<dbReference type="FunFam" id="1.25.40.180:FF:000012">
    <property type="entry name" value="Ccr4-Not transcription complex subunit"/>
    <property type="match status" value="1"/>
</dbReference>
<dbReference type="InterPro" id="IPR032194">
    <property type="entry name" value="CNOT1_HEAT"/>
</dbReference>
<dbReference type="Pfam" id="PF16417">
    <property type="entry name" value="CNOT1_TTP_bind"/>
    <property type="match status" value="1"/>
</dbReference>
<evidence type="ECO:0000259" key="12">
    <source>
        <dbReference type="Pfam" id="PF16417"/>
    </source>
</evidence>
<comment type="function">
    <text evidence="6">Acts as a component of the CCR4-NOT core complex, which in the nucleus seems to be a general transcription factor, and in the cytoplasm the major mRNA deadenylase involved in mRNA turnover. The NOT protein subcomplex negatively regulates the basal and activated transcription of many genes. Preferentially affects TC-type TATA element-dependent transcription. Could directly or indirectly inhibit component(s) of the general transcription machinery.</text>
</comment>
<dbReference type="Pfam" id="PF16415">
    <property type="entry name" value="CNOT1_CAF1_bind"/>
    <property type="match status" value="1"/>
</dbReference>
<feature type="compositionally biased region" description="Low complexity" evidence="8">
    <location>
        <begin position="945"/>
        <end position="957"/>
    </location>
</feature>
<dbReference type="Pfam" id="PF25097">
    <property type="entry name" value="ARM_Cnot1"/>
    <property type="match status" value="1"/>
</dbReference>
<dbReference type="GO" id="GO:0000932">
    <property type="term" value="C:P-body"/>
    <property type="evidence" value="ECO:0007669"/>
    <property type="project" value="TreeGrafter"/>
</dbReference>
<dbReference type="GO" id="GO:0017148">
    <property type="term" value="P:negative regulation of translation"/>
    <property type="evidence" value="ECO:0007669"/>
    <property type="project" value="InterPro"/>
</dbReference>
<dbReference type="Proteomes" id="UP000245884">
    <property type="component" value="Unassembled WGS sequence"/>
</dbReference>
<evidence type="ECO:0000313" key="16">
    <source>
        <dbReference type="Proteomes" id="UP000245884"/>
    </source>
</evidence>
<dbReference type="CDD" id="cd20710">
    <property type="entry name" value="NOT1_connector"/>
    <property type="match status" value="1"/>
</dbReference>
<evidence type="ECO:0000259" key="14">
    <source>
        <dbReference type="Pfam" id="PF25097"/>
    </source>
</evidence>
<dbReference type="InterPro" id="IPR007196">
    <property type="entry name" value="CCR4-Not_Not1_C"/>
</dbReference>
<accession>A0A316URT2</accession>
<gene>
    <name evidence="15" type="ORF">BDZ90DRAFT_159670</name>
</gene>
<protein>
    <recommendedName>
        <fullName evidence="7">General negative regulator of transcription subunit 1</fullName>
    </recommendedName>
</protein>
<comment type="subcellular location">
    <subcellularLocation>
        <location evidence="1">Nucleus</location>
    </subcellularLocation>
</comment>
<evidence type="ECO:0000313" key="15">
    <source>
        <dbReference type="EMBL" id="PWN28002.1"/>
    </source>
</evidence>
<feature type="region of interest" description="Disordered" evidence="8">
    <location>
        <begin position="975"/>
        <end position="994"/>
    </location>
</feature>
<evidence type="ECO:0000256" key="2">
    <source>
        <dbReference type="ARBA" id="ARBA00022491"/>
    </source>
</evidence>
<dbReference type="Pfam" id="PF12842">
    <property type="entry name" value="DUF3819"/>
    <property type="match status" value="1"/>
</dbReference>
<dbReference type="GO" id="GO:0005634">
    <property type="term" value="C:nucleus"/>
    <property type="evidence" value="ECO:0007669"/>
    <property type="project" value="UniProtKB-SubCell"/>
</dbReference>
<evidence type="ECO:0000259" key="13">
    <source>
        <dbReference type="Pfam" id="PF16418"/>
    </source>
</evidence>
<dbReference type="GO" id="GO:0000289">
    <property type="term" value="P:nuclear-transcribed mRNA poly(A) tail shortening"/>
    <property type="evidence" value="ECO:0007669"/>
    <property type="project" value="UniProtKB-ARBA"/>
</dbReference>
<dbReference type="Gene3D" id="1.25.40.180">
    <property type="match status" value="1"/>
</dbReference>
<evidence type="ECO:0000259" key="11">
    <source>
        <dbReference type="Pfam" id="PF16415"/>
    </source>
</evidence>
<dbReference type="Pfam" id="PF16418">
    <property type="entry name" value="CNOT1_HEAT"/>
    <property type="match status" value="1"/>
</dbReference>
<feature type="domain" description="CCR4-NOT transcription complex subunit 1 TTP binding" evidence="12">
    <location>
        <begin position="532"/>
        <end position="673"/>
    </location>
</feature>
<keyword evidence="3" id="KW-0805">Transcription regulation</keyword>
<feature type="domain" description="CCR4-NOT transcription complex subunit 1-like NOT1 connector" evidence="14">
    <location>
        <begin position="1276"/>
        <end position="1459"/>
    </location>
</feature>